<sequence>MTKRIVTEMYRAVADTLSTLPESEIADIYALSFFIYDECDDPRHPTLTLGYNTQNQWRSELSEDSDPEASDSQEAKWNYAFWIQNTLLVFGEEGQPSADTVTRWVSELGLLYTDADEEADFERCLEIGRDITEHFVQVVCEVASALHEQGVVRKVFGRNVPIIIHELEYDEQIAAQTERSNPPGVAAEFVNWVRYDWI</sequence>
<gene>
    <name evidence="1" type="ORF">E4656_03395</name>
</gene>
<proteinExistence type="predicted"/>
<accession>A0A4Z0WIM0</accession>
<protein>
    <recommendedName>
        <fullName evidence="3">DUF4303 domain-containing protein</fullName>
    </recommendedName>
</protein>
<organism evidence="1 2">
    <name type="scientific">Natronospirillum operosum</name>
    <dbReference type="NCBI Taxonomy" id="2759953"/>
    <lineage>
        <taxon>Bacteria</taxon>
        <taxon>Pseudomonadati</taxon>
        <taxon>Pseudomonadota</taxon>
        <taxon>Gammaproteobacteria</taxon>
        <taxon>Oceanospirillales</taxon>
        <taxon>Natronospirillaceae</taxon>
        <taxon>Natronospirillum</taxon>
    </lineage>
</organism>
<name>A0A4Z0WIM0_9GAMM</name>
<evidence type="ECO:0000313" key="1">
    <source>
        <dbReference type="EMBL" id="TGG95481.1"/>
    </source>
</evidence>
<comment type="caution">
    <text evidence="1">The sequence shown here is derived from an EMBL/GenBank/DDBJ whole genome shotgun (WGS) entry which is preliminary data.</text>
</comment>
<dbReference type="OrthoDB" id="1148327at2"/>
<dbReference type="Proteomes" id="UP000297475">
    <property type="component" value="Unassembled WGS sequence"/>
</dbReference>
<dbReference type="EMBL" id="SRMF01000001">
    <property type="protein sequence ID" value="TGG95481.1"/>
    <property type="molecule type" value="Genomic_DNA"/>
</dbReference>
<dbReference type="AlphaFoldDB" id="A0A4Z0WIM0"/>
<dbReference type="RefSeq" id="WP_135481185.1">
    <property type="nucleotide sequence ID" value="NZ_SRMF01000001.1"/>
</dbReference>
<reference evidence="1 2" key="1">
    <citation type="submission" date="2019-04" db="EMBL/GenBank/DDBJ databases">
        <title>Natronospirillum operosus gen. nov., sp. nov., a haloalkaliphilic satellite isolated from decaying biomass of laboratory culture of cyanobacterium Geitlerinema sp. and proposal of Natronospirillaceae fam. nov. and Saccharospirillaceae fam. nov.</title>
        <authorList>
            <person name="Kevbrin V."/>
            <person name="Boltyanskaya Y."/>
            <person name="Koziaeva V."/>
            <person name="Grouzdev D.S."/>
            <person name="Park M."/>
            <person name="Cho J."/>
        </authorList>
    </citation>
    <scope>NUCLEOTIDE SEQUENCE [LARGE SCALE GENOMIC DNA]</scope>
    <source>
        <strain evidence="1 2">G-116</strain>
    </source>
</reference>
<evidence type="ECO:0000313" key="2">
    <source>
        <dbReference type="Proteomes" id="UP000297475"/>
    </source>
</evidence>
<evidence type="ECO:0008006" key="3">
    <source>
        <dbReference type="Google" id="ProtNLM"/>
    </source>
</evidence>
<keyword evidence="2" id="KW-1185">Reference proteome</keyword>